<geneLocation type="plasmid" evidence="1 2">
    <name>pI</name>
</geneLocation>
<name>A0A5Q4ZHP4_9BURK</name>
<protein>
    <submittedName>
        <fullName evidence="1">Uncharacterized protein</fullName>
    </submittedName>
</protein>
<evidence type="ECO:0000313" key="2">
    <source>
        <dbReference type="Proteomes" id="UP000325811"/>
    </source>
</evidence>
<sequence length="274" mass="29697">MNHALNADYLHTRERLGLDSSGNDAAAARAHARQAGREAALSGTALGEASGHIARFVVLSHVYAEGFAEAENALISGSNMKLLYECLSARTVVDKAIQERDDGEIHDAVQAIFSIAADNPGLNLPFFSDIPEVDRVIEAAATWQRARKEREQAAARRAEWQASLPSAVELKRQVEAAANGEGRSFDFEGYTLWHEPEHGGWSLTNAYGIDNCAFLAAEGHFQWLLNAVKKGEEIGPVPHGCESPDDDDDHPDCDAMSAFFDAAIAMGHRMQIAA</sequence>
<organism evidence="1 2">
    <name type="scientific">Paraburkholderia dioscoreae</name>
    <dbReference type="NCBI Taxonomy" id="2604047"/>
    <lineage>
        <taxon>Bacteria</taxon>
        <taxon>Pseudomonadati</taxon>
        <taxon>Pseudomonadota</taxon>
        <taxon>Betaproteobacteria</taxon>
        <taxon>Burkholderiales</taxon>
        <taxon>Burkholderiaceae</taxon>
        <taxon>Paraburkholderia</taxon>
    </lineage>
</organism>
<keyword evidence="1" id="KW-0614">Plasmid</keyword>
<evidence type="ECO:0000313" key="1">
    <source>
        <dbReference type="EMBL" id="VVD30897.1"/>
    </source>
</evidence>
<dbReference type="Proteomes" id="UP000325811">
    <property type="component" value="Plasmid pI"/>
</dbReference>
<dbReference type="KEGG" id="pdio:PDMSB3_0061.2"/>
<accession>A0A5Q4ZHP4</accession>
<reference evidence="1 2" key="1">
    <citation type="submission" date="2019-08" db="EMBL/GenBank/DDBJ databases">
        <authorList>
            <person name="Herpell B J."/>
        </authorList>
    </citation>
    <scope>NUCLEOTIDE SEQUENCE [LARGE SCALE GENOMIC DNA]</scope>
    <source>
        <strain evidence="2">Msb3</strain>
        <plasmid evidence="1 2">pI</plasmid>
    </source>
</reference>
<dbReference type="RefSeq" id="WP_165189832.1">
    <property type="nucleotide sequence ID" value="NZ_LR699555.1"/>
</dbReference>
<dbReference type="AlphaFoldDB" id="A0A5Q4ZHP4"/>
<gene>
    <name evidence="1" type="ORF">PDMSB3_0061</name>
</gene>
<dbReference type="EMBL" id="LR699555">
    <property type="protein sequence ID" value="VVD30897.1"/>
    <property type="molecule type" value="Genomic_DNA"/>
</dbReference>
<keyword evidence="2" id="KW-1185">Reference proteome</keyword>
<proteinExistence type="predicted"/>